<dbReference type="Gene3D" id="2.60.40.3830">
    <property type="match status" value="1"/>
</dbReference>
<dbReference type="OrthoDB" id="2381403at2"/>
<protein>
    <submittedName>
        <fullName evidence="1">Uncharacterized protein</fullName>
    </submittedName>
</protein>
<organism evidence="1 2">
    <name type="scientific">Paenibacillus herberti</name>
    <dbReference type="NCBI Taxonomy" id="1619309"/>
    <lineage>
        <taxon>Bacteria</taxon>
        <taxon>Bacillati</taxon>
        <taxon>Bacillota</taxon>
        <taxon>Bacilli</taxon>
        <taxon>Bacillales</taxon>
        <taxon>Paenibacillaceae</taxon>
        <taxon>Paenibacillus</taxon>
    </lineage>
</organism>
<gene>
    <name evidence="1" type="ORF">CGZ75_18490</name>
</gene>
<keyword evidence="2" id="KW-1185">Reference proteome</keyword>
<comment type="caution">
    <text evidence="1">The sequence shown here is derived from an EMBL/GenBank/DDBJ whole genome shotgun (WGS) entry which is preliminary data.</text>
</comment>
<dbReference type="Proteomes" id="UP000215145">
    <property type="component" value="Unassembled WGS sequence"/>
</dbReference>
<dbReference type="EMBL" id="NMUQ01000002">
    <property type="protein sequence ID" value="OXM14855.1"/>
    <property type="molecule type" value="Genomic_DNA"/>
</dbReference>
<proteinExistence type="predicted"/>
<dbReference type="RefSeq" id="WP_089525672.1">
    <property type="nucleotide sequence ID" value="NZ_NMUQ01000002.1"/>
</dbReference>
<dbReference type="AlphaFoldDB" id="A0A229NYN4"/>
<evidence type="ECO:0000313" key="2">
    <source>
        <dbReference type="Proteomes" id="UP000215145"/>
    </source>
</evidence>
<sequence>MSVCPFLLVDRLDWRTGEGIAAPVVAERTIYERNGKVILEVYPQPELVAGQYAGFIFSFKEPLSTFKDKSLIIQAIHAKTGAIESLSAKVIHTPSPGYEGLERYNLGIVLPIGGPWRLEVTLDGSFYADAIVQFHEPDWTESGRFFSGSYELVGTESRTGIIDVPF</sequence>
<evidence type="ECO:0000313" key="1">
    <source>
        <dbReference type="EMBL" id="OXM14855.1"/>
    </source>
</evidence>
<name>A0A229NYN4_9BACL</name>
<accession>A0A229NYN4</accession>
<reference evidence="1 2" key="1">
    <citation type="submission" date="2017-07" db="EMBL/GenBank/DDBJ databases">
        <title>Paenibacillus herberti R33 genome sequencing and assembly.</title>
        <authorList>
            <person name="Su W."/>
        </authorList>
    </citation>
    <scope>NUCLEOTIDE SEQUENCE [LARGE SCALE GENOMIC DNA]</scope>
    <source>
        <strain evidence="1 2">R33</strain>
    </source>
</reference>